<feature type="transmembrane region" description="Helical" evidence="1">
    <location>
        <begin position="6"/>
        <end position="26"/>
    </location>
</feature>
<keyword evidence="1" id="KW-0812">Transmembrane</keyword>
<evidence type="ECO:0000256" key="1">
    <source>
        <dbReference type="SAM" id="Phobius"/>
    </source>
</evidence>
<keyword evidence="2" id="KW-0614">Plasmid</keyword>
<keyword evidence="1" id="KW-1133">Transmembrane helix</keyword>
<gene>
    <name evidence="2" type="ORF">PQBR55_0158</name>
</gene>
<sequence>MTSLTTLSPIAIVLLLICAVVIVQFARERVAAFIYCITPVKKVSVAPSPAEPRPTGATKTDLTPAAYRKLWMPQDWSAYDAPAFQRMNRVD</sequence>
<evidence type="ECO:0000313" key="2">
    <source>
        <dbReference type="EMBL" id="CEK42537.1"/>
    </source>
</evidence>
<dbReference type="EMBL" id="LN713927">
    <property type="protein sequence ID" value="CEK42537.1"/>
    <property type="molecule type" value="Genomic_DNA"/>
</dbReference>
<protein>
    <submittedName>
        <fullName evidence="2">Uncharacterized protein</fullName>
    </submittedName>
</protein>
<reference evidence="2" key="1">
    <citation type="submission" date="2014-12" db="EMBL/GenBank/DDBJ databases">
        <authorList>
            <person name="Hall J."/>
        </authorList>
    </citation>
    <scope>NUCLEOTIDE SEQUENCE [LARGE SCALE GENOMIC DNA]</scope>
    <source>
        <strain evidence="2">SBW25</strain>
        <plasmid evidence="2">pQBR55</plasmid>
    </source>
</reference>
<dbReference type="AlphaFoldDB" id="A0A0G4E6F7"/>
<dbReference type="RefSeq" id="WP_176456090.1">
    <property type="nucleotide sequence ID" value="NZ_LN713927.1"/>
</dbReference>
<reference evidence="2" key="2">
    <citation type="submission" date="2015-06" db="EMBL/GenBank/DDBJ databases">
        <title>Environmentally co-occuring mercury resistance plasmids are genetically and phenotypically diverse and confer variable context-dependent fitness effects.</title>
        <authorList>
            <person name="Hall J.P.J."/>
            <person name="Harrison E."/>
            <person name="Lilley A.K."/>
            <person name="Paterson S."/>
            <person name="Spiers A.J."/>
            <person name="Brockhurst M.A."/>
        </authorList>
    </citation>
    <scope>NUCLEOTIDE SEQUENCE [LARGE SCALE GENOMIC DNA]</scope>
    <source>
        <strain evidence="2">SBW25</strain>
        <plasmid evidence="2">pQBR55</plasmid>
    </source>
</reference>
<geneLocation type="plasmid" evidence="2">
    <name>pQBR55</name>
</geneLocation>
<keyword evidence="1" id="KW-0472">Membrane</keyword>
<proteinExistence type="predicted"/>
<accession>A0A0G4E6F7</accession>
<organism evidence="2">
    <name type="scientific">Pseudomonas fluorescens (strain SBW25)</name>
    <dbReference type="NCBI Taxonomy" id="216595"/>
    <lineage>
        <taxon>Bacteria</taxon>
        <taxon>Pseudomonadati</taxon>
        <taxon>Pseudomonadota</taxon>
        <taxon>Gammaproteobacteria</taxon>
        <taxon>Pseudomonadales</taxon>
        <taxon>Pseudomonadaceae</taxon>
        <taxon>Pseudomonas</taxon>
    </lineage>
</organism>
<name>A0A0G4E6F7_PSEFS</name>